<reference evidence="2 3" key="1">
    <citation type="submission" date="2016-10" db="EMBL/GenBank/DDBJ databases">
        <authorList>
            <person name="Varghese N."/>
            <person name="Submissions S."/>
        </authorList>
    </citation>
    <scope>NUCLEOTIDE SEQUENCE [LARGE SCALE GENOMIC DNA]</scope>
    <source>
        <strain evidence="2 3">BS2773</strain>
    </source>
</reference>
<comment type="caution">
    <text evidence="2">The sequence shown here is derived from an EMBL/GenBank/DDBJ whole genome shotgun (WGS) entry which is preliminary data.</text>
</comment>
<evidence type="ECO:0000313" key="3">
    <source>
        <dbReference type="Proteomes" id="UP000182179"/>
    </source>
</evidence>
<protein>
    <submittedName>
        <fullName evidence="2">Uncharacterized protein</fullName>
    </submittedName>
</protein>
<organism evidence="2 3">
    <name type="scientific">Pseudomonas costantinii</name>
    <dbReference type="NCBI Taxonomy" id="168469"/>
    <lineage>
        <taxon>Bacteria</taxon>
        <taxon>Pseudomonadati</taxon>
        <taxon>Pseudomonadota</taxon>
        <taxon>Gammaproteobacteria</taxon>
        <taxon>Pseudomonadales</taxon>
        <taxon>Pseudomonadaceae</taxon>
        <taxon>Pseudomonas</taxon>
    </lineage>
</organism>
<evidence type="ECO:0000313" key="2">
    <source>
        <dbReference type="EMBL" id="SED70798.1"/>
    </source>
</evidence>
<feature type="region of interest" description="Disordered" evidence="1">
    <location>
        <begin position="1"/>
        <end position="38"/>
    </location>
</feature>
<dbReference type="EMBL" id="FNTS01000002">
    <property type="protein sequence ID" value="SED70798.1"/>
    <property type="molecule type" value="Genomic_DNA"/>
</dbReference>
<evidence type="ECO:0000256" key="1">
    <source>
        <dbReference type="SAM" id="MobiDB-lite"/>
    </source>
</evidence>
<sequence length="38" mass="4134">MSKGMDSKKAAKKKPAKTADEKRAEKKAKKSDTGLFGH</sequence>
<gene>
    <name evidence="2" type="ORF">SAMN04515675_2134</name>
</gene>
<dbReference type="Proteomes" id="UP000182179">
    <property type="component" value="Unassembled WGS sequence"/>
</dbReference>
<accession>A0A1H5CWH0</accession>
<name>A0A1H5CWH0_9PSED</name>
<proteinExistence type="predicted"/>
<keyword evidence="3" id="KW-1185">Reference proteome</keyword>